<dbReference type="InterPro" id="IPR006638">
    <property type="entry name" value="Elp3/MiaA/NifB-like_rSAM"/>
</dbReference>
<keyword evidence="8" id="KW-0963">Cytoplasm</keyword>
<comment type="similarity">
    <text evidence="8">Belongs to the radical SAM superfamily. Lipoyl synthase family.</text>
</comment>
<dbReference type="SFLD" id="SFLDF00271">
    <property type="entry name" value="lipoyl_synthase"/>
    <property type="match status" value="1"/>
</dbReference>
<feature type="binding site" evidence="8">
    <location>
        <position position="73"/>
    </location>
    <ligand>
        <name>[4Fe-4S] cluster</name>
        <dbReference type="ChEBI" id="CHEBI:49883"/>
        <label>2</label>
        <note>4Fe-4S-S-AdoMet</note>
    </ligand>
</feature>
<dbReference type="PROSITE" id="PS51918">
    <property type="entry name" value="RADICAL_SAM"/>
    <property type="match status" value="1"/>
</dbReference>
<dbReference type="SUPFAM" id="SSF102114">
    <property type="entry name" value="Radical SAM enzymes"/>
    <property type="match status" value="1"/>
</dbReference>
<dbReference type="GO" id="GO:0051539">
    <property type="term" value="F:4 iron, 4 sulfur cluster binding"/>
    <property type="evidence" value="ECO:0007669"/>
    <property type="project" value="UniProtKB-UniRule"/>
</dbReference>
<organism evidence="10 11">
    <name type="scientific">Candidatus Scalindua japonica</name>
    <dbReference type="NCBI Taxonomy" id="1284222"/>
    <lineage>
        <taxon>Bacteria</taxon>
        <taxon>Pseudomonadati</taxon>
        <taxon>Planctomycetota</taxon>
        <taxon>Candidatus Brocadiia</taxon>
        <taxon>Candidatus Brocadiales</taxon>
        <taxon>Candidatus Scalinduaceae</taxon>
        <taxon>Candidatus Scalindua</taxon>
    </lineage>
</organism>
<dbReference type="GO" id="GO:0005737">
    <property type="term" value="C:cytoplasm"/>
    <property type="evidence" value="ECO:0007669"/>
    <property type="project" value="UniProtKB-SubCell"/>
</dbReference>
<comment type="caution">
    <text evidence="10">The sequence shown here is derived from an EMBL/GenBank/DDBJ whole genome shotgun (WGS) entry which is preliminary data.</text>
</comment>
<keyword evidence="5 8" id="KW-0408">Iron</keyword>
<dbReference type="SFLD" id="SFLDG01058">
    <property type="entry name" value="lipoyl_synthase_like"/>
    <property type="match status" value="1"/>
</dbReference>
<evidence type="ECO:0000256" key="1">
    <source>
        <dbReference type="ARBA" id="ARBA00022485"/>
    </source>
</evidence>
<evidence type="ECO:0000256" key="6">
    <source>
        <dbReference type="ARBA" id="ARBA00023014"/>
    </source>
</evidence>
<dbReference type="HAMAP" id="MF_00206">
    <property type="entry name" value="Lipoyl_synth"/>
    <property type="match status" value="1"/>
</dbReference>
<keyword evidence="1 8" id="KW-0004">4Fe-4S</keyword>
<dbReference type="InterPro" id="IPR003698">
    <property type="entry name" value="Lipoyl_synth"/>
</dbReference>
<dbReference type="OrthoDB" id="9787898at2"/>
<keyword evidence="11" id="KW-1185">Reference proteome</keyword>
<evidence type="ECO:0000256" key="7">
    <source>
        <dbReference type="ARBA" id="ARBA00047326"/>
    </source>
</evidence>
<dbReference type="NCBIfam" id="NF004019">
    <property type="entry name" value="PRK05481.1"/>
    <property type="match status" value="1"/>
</dbReference>
<comment type="subcellular location">
    <subcellularLocation>
        <location evidence="8">Cytoplasm</location>
    </subcellularLocation>
</comment>
<keyword evidence="3 8" id="KW-0949">S-adenosyl-L-methionine</keyword>
<proteinExistence type="inferred from homology"/>
<accession>A0A286TXH0</accession>
<dbReference type="InterPro" id="IPR007197">
    <property type="entry name" value="rSAM"/>
</dbReference>
<dbReference type="Pfam" id="PF16881">
    <property type="entry name" value="LIAS_N"/>
    <property type="match status" value="1"/>
</dbReference>
<comment type="cofactor">
    <cofactor evidence="8">
        <name>[4Fe-4S] cluster</name>
        <dbReference type="ChEBI" id="CHEBI:49883"/>
    </cofactor>
    <text evidence="8">Binds 2 [4Fe-4S] clusters per subunit. One cluster is coordinated with 3 cysteines and an exchangeable S-adenosyl-L-methionine.</text>
</comment>
<feature type="binding site" evidence="8">
    <location>
        <position position="51"/>
    </location>
    <ligand>
        <name>[4Fe-4S] cluster</name>
        <dbReference type="ChEBI" id="CHEBI:49883"/>
        <label>1</label>
    </ligand>
</feature>
<dbReference type="GO" id="GO:0046872">
    <property type="term" value="F:metal ion binding"/>
    <property type="evidence" value="ECO:0007669"/>
    <property type="project" value="UniProtKB-KW"/>
</dbReference>
<reference evidence="11" key="1">
    <citation type="journal article" date="2017" name="Environ. Microbiol. Rep.">
        <title>Genetic Diversity of Marine Anaerobic Ammonium-Oxidizing Bacteria as Revealed by Genomic and Proteomic Analyses of 'Candidatus Scalindua japonica'.</title>
        <authorList>
            <person name="Oshiki M."/>
            <person name="Mizuto K."/>
            <person name="Kimura Z."/>
            <person name="Kindaichi T."/>
            <person name="Satoh H."/>
            <person name="Okabe S."/>
        </authorList>
    </citation>
    <scope>NUCLEOTIDE SEQUENCE [LARGE SCALE GENOMIC DNA]</scope>
    <source>
        <strain evidence="11">husup-a2</strain>
    </source>
</reference>
<keyword evidence="2 8" id="KW-0808">Transferase</keyword>
<feature type="binding site" evidence="8">
    <location>
        <position position="277"/>
    </location>
    <ligand>
        <name>[4Fe-4S] cluster</name>
        <dbReference type="ChEBI" id="CHEBI:49883"/>
        <label>1</label>
    </ligand>
</feature>
<keyword evidence="6 8" id="KW-0411">Iron-sulfur</keyword>
<evidence type="ECO:0000313" key="11">
    <source>
        <dbReference type="Proteomes" id="UP000218542"/>
    </source>
</evidence>
<gene>
    <name evidence="8" type="primary">lipA</name>
    <name evidence="10" type="ORF">SCALIN_C13_0082</name>
</gene>
<dbReference type="CDD" id="cd01335">
    <property type="entry name" value="Radical_SAM"/>
    <property type="match status" value="1"/>
</dbReference>
<feature type="domain" description="Radical SAM core" evidence="9">
    <location>
        <begin position="51"/>
        <end position="266"/>
    </location>
</feature>
<dbReference type="EMBL" id="BAOS01000013">
    <property type="protein sequence ID" value="GAX60570.1"/>
    <property type="molecule type" value="Genomic_DNA"/>
</dbReference>
<evidence type="ECO:0000259" key="9">
    <source>
        <dbReference type="PROSITE" id="PS51918"/>
    </source>
</evidence>
<dbReference type="SFLD" id="SFLDS00029">
    <property type="entry name" value="Radical_SAM"/>
    <property type="match status" value="1"/>
</dbReference>
<comment type="function">
    <text evidence="8">Catalyzes the radical-mediated insertion of two sulfur atoms into the C-6 and C-8 positions of the octanoyl moiety bound to the lipoyl domains of lipoate-dependent enzymes, thereby converting the octanoylated domains into lipoylated derivatives.</text>
</comment>
<comment type="catalytic activity">
    <reaction evidence="7 8">
        <text>[[Fe-S] cluster scaffold protein carrying a second [4Fe-4S](2+) cluster] + N(6)-octanoyl-L-lysyl-[protein] + 2 oxidized [2Fe-2S]-[ferredoxin] + 2 S-adenosyl-L-methionine + 4 H(+) = [[Fe-S] cluster scaffold protein] + N(6)-[(R)-dihydrolipoyl]-L-lysyl-[protein] + 4 Fe(3+) + 2 hydrogen sulfide + 2 5'-deoxyadenosine + 2 L-methionine + 2 reduced [2Fe-2S]-[ferredoxin]</text>
        <dbReference type="Rhea" id="RHEA:16585"/>
        <dbReference type="Rhea" id="RHEA-COMP:9928"/>
        <dbReference type="Rhea" id="RHEA-COMP:10000"/>
        <dbReference type="Rhea" id="RHEA-COMP:10001"/>
        <dbReference type="Rhea" id="RHEA-COMP:10475"/>
        <dbReference type="Rhea" id="RHEA-COMP:14568"/>
        <dbReference type="Rhea" id="RHEA-COMP:14569"/>
        <dbReference type="ChEBI" id="CHEBI:15378"/>
        <dbReference type="ChEBI" id="CHEBI:17319"/>
        <dbReference type="ChEBI" id="CHEBI:29034"/>
        <dbReference type="ChEBI" id="CHEBI:29919"/>
        <dbReference type="ChEBI" id="CHEBI:33722"/>
        <dbReference type="ChEBI" id="CHEBI:33737"/>
        <dbReference type="ChEBI" id="CHEBI:33738"/>
        <dbReference type="ChEBI" id="CHEBI:57844"/>
        <dbReference type="ChEBI" id="CHEBI:59789"/>
        <dbReference type="ChEBI" id="CHEBI:78809"/>
        <dbReference type="ChEBI" id="CHEBI:83100"/>
        <dbReference type="EC" id="2.8.1.8"/>
    </reaction>
</comment>
<evidence type="ECO:0000256" key="8">
    <source>
        <dbReference type="HAMAP-Rule" id="MF_00206"/>
    </source>
</evidence>
<dbReference type="RefSeq" id="WP_096893969.1">
    <property type="nucleotide sequence ID" value="NZ_BAOS01000013.1"/>
</dbReference>
<dbReference type="GO" id="GO:0009249">
    <property type="term" value="P:protein lipoylation"/>
    <property type="evidence" value="ECO:0007669"/>
    <property type="project" value="UniProtKB-UniRule"/>
</dbReference>
<dbReference type="Gene3D" id="3.20.20.70">
    <property type="entry name" value="Aldolase class I"/>
    <property type="match status" value="1"/>
</dbReference>
<dbReference type="SMART" id="SM00729">
    <property type="entry name" value="Elp3"/>
    <property type="match status" value="1"/>
</dbReference>
<feature type="binding site" evidence="8">
    <location>
        <position position="70"/>
    </location>
    <ligand>
        <name>[4Fe-4S] cluster</name>
        <dbReference type="ChEBI" id="CHEBI:49883"/>
        <label>2</label>
        <note>4Fe-4S-S-AdoMet</note>
    </ligand>
</feature>
<evidence type="ECO:0000256" key="4">
    <source>
        <dbReference type="ARBA" id="ARBA00022723"/>
    </source>
</evidence>
<dbReference type="PANTHER" id="PTHR10949">
    <property type="entry name" value="LIPOYL SYNTHASE"/>
    <property type="match status" value="1"/>
</dbReference>
<feature type="binding site" evidence="8">
    <location>
        <position position="66"/>
    </location>
    <ligand>
        <name>[4Fe-4S] cluster</name>
        <dbReference type="ChEBI" id="CHEBI:49883"/>
        <label>2</label>
        <note>4Fe-4S-S-AdoMet</note>
    </ligand>
</feature>
<evidence type="ECO:0000313" key="10">
    <source>
        <dbReference type="EMBL" id="GAX60570.1"/>
    </source>
</evidence>
<dbReference type="UniPathway" id="UPA00538">
    <property type="reaction ID" value="UER00593"/>
</dbReference>
<dbReference type="EC" id="2.8.1.8" evidence="8"/>
<dbReference type="PANTHER" id="PTHR10949:SF0">
    <property type="entry name" value="LIPOYL SYNTHASE, MITOCHONDRIAL"/>
    <property type="match status" value="1"/>
</dbReference>
<evidence type="ECO:0000256" key="5">
    <source>
        <dbReference type="ARBA" id="ARBA00023004"/>
    </source>
</evidence>
<dbReference type="InterPro" id="IPR013785">
    <property type="entry name" value="Aldolase_TIM"/>
</dbReference>
<evidence type="ECO:0000256" key="3">
    <source>
        <dbReference type="ARBA" id="ARBA00022691"/>
    </source>
</evidence>
<comment type="pathway">
    <text evidence="8">Protein modification; protein lipoylation via endogenous pathway; protein N(6)-(lipoyl)lysine from octanoyl-[acyl-carrier-protein]: step 2/2.</text>
</comment>
<dbReference type="GO" id="GO:0016992">
    <property type="term" value="F:lipoate synthase activity"/>
    <property type="evidence" value="ECO:0007669"/>
    <property type="project" value="UniProtKB-UniRule"/>
</dbReference>
<evidence type="ECO:0000256" key="2">
    <source>
        <dbReference type="ARBA" id="ARBA00022679"/>
    </source>
</evidence>
<sequence length="296" mass="33768">MAFHIRRRHHPDWLKVRIPSGITYNRIKSTLKENNINTVCEEAKCPNIAECYGRGTATFLIMGDVCTRKCFYCNIRTGRPEELEKQEPRKIAEAIKNLGLSYAVITSVTRDDLHDSGAEHFYNTVIEIRKLSPECQIEILTPEFKGDLKLLECVLDSKPYIFNHNIEVVRDLFPCVRPGGSYNLSLKVLEHAGNYLSLIKSGLMIGLGETKEQILETLHDLRRAGVVILTIGQYLQPGTDLSEVIKYYTIREFNELKEEALEMGFSHVFSGPLVRSSYHANEITRHSLKTSLKCHK</sequence>
<dbReference type="PIRSF" id="PIRSF005963">
    <property type="entry name" value="Lipoyl_synth"/>
    <property type="match status" value="1"/>
</dbReference>
<dbReference type="Proteomes" id="UP000218542">
    <property type="component" value="Unassembled WGS sequence"/>
</dbReference>
<protein>
    <recommendedName>
        <fullName evidence="8">Lipoyl synthase</fullName>
        <ecNumber evidence="8">2.8.1.8</ecNumber>
    </recommendedName>
    <alternativeName>
        <fullName evidence="8">Lip-syn</fullName>
        <shortName evidence="8">LS</shortName>
    </alternativeName>
    <alternativeName>
        <fullName evidence="8">Lipoate synthase</fullName>
    </alternativeName>
    <alternativeName>
        <fullName evidence="8">Lipoic acid synthase</fullName>
    </alternativeName>
    <alternativeName>
        <fullName evidence="8">Sulfur insertion protein LipA</fullName>
    </alternativeName>
</protein>
<dbReference type="NCBIfam" id="NF009544">
    <property type="entry name" value="PRK12928.1"/>
    <property type="match status" value="1"/>
</dbReference>
<dbReference type="NCBIfam" id="TIGR00510">
    <property type="entry name" value="lipA"/>
    <property type="match status" value="1"/>
</dbReference>
<dbReference type="InterPro" id="IPR058240">
    <property type="entry name" value="rSAM_sf"/>
</dbReference>
<keyword evidence="4 8" id="KW-0479">Metal-binding</keyword>
<feature type="binding site" evidence="8">
    <location>
        <position position="45"/>
    </location>
    <ligand>
        <name>[4Fe-4S] cluster</name>
        <dbReference type="ChEBI" id="CHEBI:49883"/>
        <label>1</label>
    </ligand>
</feature>
<dbReference type="AlphaFoldDB" id="A0A286TXH0"/>
<feature type="binding site" evidence="8">
    <location>
        <position position="40"/>
    </location>
    <ligand>
        <name>[4Fe-4S] cluster</name>
        <dbReference type="ChEBI" id="CHEBI:49883"/>
        <label>1</label>
    </ligand>
</feature>
<dbReference type="Pfam" id="PF04055">
    <property type="entry name" value="Radical_SAM"/>
    <property type="match status" value="1"/>
</dbReference>
<dbReference type="InterPro" id="IPR031691">
    <property type="entry name" value="LIAS_N"/>
</dbReference>
<name>A0A286TXH0_9BACT</name>